<dbReference type="AlphaFoldDB" id="A0A1Y1U721"/>
<feature type="compositionally biased region" description="Basic and acidic residues" evidence="1">
    <location>
        <begin position="250"/>
        <end position="262"/>
    </location>
</feature>
<dbReference type="GeneID" id="33561024"/>
<evidence type="ECO:0000313" key="3">
    <source>
        <dbReference type="Proteomes" id="UP000193218"/>
    </source>
</evidence>
<dbReference type="EMBL" id="NBSH01000025">
    <property type="protein sequence ID" value="ORX33334.1"/>
    <property type="molecule type" value="Genomic_DNA"/>
</dbReference>
<feature type="compositionally biased region" description="Polar residues" evidence="1">
    <location>
        <begin position="277"/>
        <end position="287"/>
    </location>
</feature>
<feature type="region of interest" description="Disordered" evidence="1">
    <location>
        <begin position="107"/>
        <end position="141"/>
    </location>
</feature>
<dbReference type="Proteomes" id="UP000193218">
    <property type="component" value="Unassembled WGS sequence"/>
</dbReference>
<reference evidence="2 3" key="1">
    <citation type="submission" date="2017-03" db="EMBL/GenBank/DDBJ databases">
        <title>Widespread Adenine N6-methylation of Active Genes in Fungi.</title>
        <authorList>
            <consortium name="DOE Joint Genome Institute"/>
            <person name="Mondo S.J."/>
            <person name="Dannebaum R.O."/>
            <person name="Kuo R.C."/>
            <person name="Louie K.B."/>
            <person name="Bewick A.J."/>
            <person name="Labutti K."/>
            <person name="Haridas S."/>
            <person name="Kuo A."/>
            <person name="Salamov A."/>
            <person name="Ahrendt S.R."/>
            <person name="Lau R."/>
            <person name="Bowen B.P."/>
            <person name="Lipzen A."/>
            <person name="Sullivan W."/>
            <person name="Andreopoulos W.B."/>
            <person name="Clum A."/>
            <person name="Lindquist E."/>
            <person name="Daum C."/>
            <person name="Northen T.R."/>
            <person name="Ramamoorthy G."/>
            <person name="Schmitz R.J."/>
            <person name="Gryganskyi A."/>
            <person name="Culley D."/>
            <person name="Magnuson J."/>
            <person name="James T.Y."/>
            <person name="O'Malley M.A."/>
            <person name="Stajich J.E."/>
            <person name="Spatafora J.W."/>
            <person name="Visel A."/>
            <person name="Grigoriev I.V."/>
        </authorList>
    </citation>
    <scope>NUCLEOTIDE SEQUENCE [LARGE SCALE GENOMIC DNA]</scope>
    <source>
        <strain evidence="2 3">NRRL Y-17943</strain>
    </source>
</reference>
<sequence>MDSSLDTTLNRSWVHVAYDDESLLETDAGPNREPTPSISPLAYAPVNKPLPSLPSETRQDAAIGASDRAPITSDSVDGFDASAILPVMVSGIEDTPLPMHELPTFIRPSSTTSLMTPSGPITPPRRTHITHDANSTPDTAPRLIVDFTSTPLGASIKRELDARGLGQNTADNDIQRRSAALRPYLLGRAGAQIRPASLSGAPRRFKPIVRYIRNVRVMSSPAILGTIEGQGDQNRSANIGTEYTSQATHGDSDIAEEHRNTTESRIAPRNGLLAPSAPSSEDATSHSVIGGELTVERPSTPEVGPSIVITYPTPGPEPECDVELAVEPRPAHNRRRRRVTPNWLVDTELSGAARNPLG</sequence>
<proteinExistence type="predicted"/>
<gene>
    <name evidence="2" type="ORF">BD324DRAFT_684333</name>
</gene>
<evidence type="ECO:0000256" key="1">
    <source>
        <dbReference type="SAM" id="MobiDB-lite"/>
    </source>
</evidence>
<accession>A0A1Y1U721</accession>
<keyword evidence="3" id="KW-1185">Reference proteome</keyword>
<dbReference type="RefSeq" id="XP_021867683.1">
    <property type="nucleotide sequence ID" value="XM_022019215.1"/>
</dbReference>
<feature type="region of interest" description="Disordered" evidence="1">
    <location>
        <begin position="21"/>
        <end position="46"/>
    </location>
</feature>
<feature type="compositionally biased region" description="Polar residues" evidence="1">
    <location>
        <begin position="107"/>
        <end position="116"/>
    </location>
</feature>
<protein>
    <submittedName>
        <fullName evidence="2">Uncharacterized protein</fullName>
    </submittedName>
</protein>
<dbReference type="InParanoid" id="A0A1Y1U721"/>
<evidence type="ECO:0000313" key="2">
    <source>
        <dbReference type="EMBL" id="ORX33334.1"/>
    </source>
</evidence>
<organism evidence="2 3">
    <name type="scientific">Kockovaella imperatae</name>
    <dbReference type="NCBI Taxonomy" id="4999"/>
    <lineage>
        <taxon>Eukaryota</taxon>
        <taxon>Fungi</taxon>
        <taxon>Dikarya</taxon>
        <taxon>Basidiomycota</taxon>
        <taxon>Agaricomycotina</taxon>
        <taxon>Tremellomycetes</taxon>
        <taxon>Tremellales</taxon>
        <taxon>Cuniculitremaceae</taxon>
        <taxon>Kockovaella</taxon>
    </lineage>
</organism>
<feature type="region of interest" description="Disordered" evidence="1">
    <location>
        <begin position="243"/>
        <end position="287"/>
    </location>
</feature>
<name>A0A1Y1U721_9TREE</name>
<comment type="caution">
    <text evidence="2">The sequence shown here is derived from an EMBL/GenBank/DDBJ whole genome shotgun (WGS) entry which is preliminary data.</text>
</comment>